<dbReference type="InterPro" id="IPR035571">
    <property type="entry name" value="UPF0234-like_C"/>
</dbReference>
<comment type="similarity">
    <text evidence="1">Belongs to the UPF0381 family.</text>
</comment>
<dbReference type="PANTHER" id="PTHR38769">
    <property type="entry name" value="UPF0381 PROTEIN YFCZ-RELATED"/>
    <property type="match status" value="1"/>
</dbReference>
<dbReference type="NCBIfam" id="TIGR00743">
    <property type="entry name" value="DUF406 family protein"/>
    <property type="match status" value="1"/>
</dbReference>
<evidence type="ECO:0000256" key="1">
    <source>
        <dbReference type="ARBA" id="ARBA00006201"/>
    </source>
</evidence>
<dbReference type="InterPro" id="IPR005272">
    <property type="entry name" value="DUF406"/>
</dbReference>
<gene>
    <name evidence="2" type="ORF">QG404_06100</name>
</gene>
<protein>
    <submittedName>
        <fullName evidence="2">YfcZ/YiiS family protein</fullName>
    </submittedName>
</protein>
<dbReference type="RefSeq" id="WP_280939469.1">
    <property type="nucleotide sequence ID" value="NZ_CP123759.1"/>
</dbReference>
<organism evidence="2 3">
    <name type="scientific">Arsenophonus apicola</name>
    <dbReference type="NCBI Taxonomy" id="2879119"/>
    <lineage>
        <taxon>Bacteria</taxon>
        <taxon>Pseudomonadati</taxon>
        <taxon>Pseudomonadota</taxon>
        <taxon>Gammaproteobacteria</taxon>
        <taxon>Enterobacterales</taxon>
        <taxon>Morganellaceae</taxon>
        <taxon>Arsenophonus</taxon>
    </lineage>
</organism>
<keyword evidence="3" id="KW-1185">Reference proteome</keyword>
<dbReference type="EMBL" id="CP123759">
    <property type="protein sequence ID" value="WGO84451.1"/>
    <property type="molecule type" value="Genomic_DNA"/>
</dbReference>
<dbReference type="Proteomes" id="UP001231859">
    <property type="component" value="Chromosome"/>
</dbReference>
<accession>A0ABY8P4N2</accession>
<reference evidence="2 3" key="1">
    <citation type="submission" date="2023-04" db="EMBL/GenBank/DDBJ databases">
        <title>Genome dynamics across the evolutionary transition to endosymbiosis.</title>
        <authorList>
            <person name="Siozios S."/>
            <person name="Nadal-Jimenez P."/>
            <person name="Azagi T."/>
            <person name="Sprong H."/>
            <person name="Frost C.L."/>
            <person name="Parratt S.R."/>
            <person name="Taylor G."/>
            <person name="Brettell L."/>
            <person name="Lew K.C."/>
            <person name="Croft L."/>
            <person name="King K.C."/>
            <person name="Brockhurst M.A."/>
            <person name="Hypsa V."/>
            <person name="Novakova E."/>
            <person name="Darby A.C."/>
            <person name="Hurst G.D.D."/>
        </authorList>
    </citation>
    <scope>NUCLEOTIDE SEQUENCE [LARGE SCALE GENOMIC DNA]</scope>
    <source>
        <strain evidence="3">aApi_AU</strain>
    </source>
</reference>
<proteinExistence type="inferred from homology"/>
<evidence type="ECO:0000313" key="2">
    <source>
        <dbReference type="EMBL" id="WGO84451.1"/>
    </source>
</evidence>
<dbReference type="Pfam" id="PF04175">
    <property type="entry name" value="DUF406"/>
    <property type="match status" value="1"/>
</dbReference>
<sequence>MSDAKNRCHAEETAACCCVDVGTVIDNQNCTASFEKSFLNQDEAETMLVQLMEKARAVESEPCKIEHQIQPIAEGVKLIANFTFCCEAETLIFQLNLR</sequence>
<evidence type="ECO:0000313" key="3">
    <source>
        <dbReference type="Proteomes" id="UP001231859"/>
    </source>
</evidence>
<dbReference type="PANTHER" id="PTHR38769:SF1">
    <property type="entry name" value="UPF0381 PROTEIN YFCZ-RELATED"/>
    <property type="match status" value="1"/>
</dbReference>
<name>A0ABY8P4N2_9GAMM</name>
<dbReference type="Gene3D" id="3.30.70.860">
    <property type="match status" value="1"/>
</dbReference>